<protein>
    <submittedName>
        <fullName evidence="1">Leucine-rich repeat domain superfamily</fullName>
    </submittedName>
    <submittedName>
        <fullName evidence="2">Leucine-rich_repeat domain superfamily</fullName>
    </submittedName>
</protein>
<organism evidence="1">
    <name type="scientific">Hexamita inflata</name>
    <dbReference type="NCBI Taxonomy" id="28002"/>
    <lineage>
        <taxon>Eukaryota</taxon>
        <taxon>Metamonada</taxon>
        <taxon>Diplomonadida</taxon>
        <taxon>Hexamitidae</taxon>
        <taxon>Hexamitinae</taxon>
        <taxon>Hexamita</taxon>
    </lineage>
</organism>
<accession>A0AA86NF08</accession>
<evidence type="ECO:0000313" key="2">
    <source>
        <dbReference type="EMBL" id="CAL6041338.1"/>
    </source>
</evidence>
<comment type="caution">
    <text evidence="1">The sequence shown here is derived from an EMBL/GenBank/DDBJ whole genome shotgun (WGS) entry which is preliminary data.</text>
</comment>
<dbReference type="Gene3D" id="3.80.10.10">
    <property type="entry name" value="Ribonuclease Inhibitor"/>
    <property type="match status" value="1"/>
</dbReference>
<dbReference type="InterPro" id="IPR032675">
    <property type="entry name" value="LRR_dom_sf"/>
</dbReference>
<dbReference type="Proteomes" id="UP001642409">
    <property type="component" value="Unassembled WGS sequence"/>
</dbReference>
<reference evidence="2 3" key="2">
    <citation type="submission" date="2024-07" db="EMBL/GenBank/DDBJ databases">
        <authorList>
            <person name="Akdeniz Z."/>
        </authorList>
    </citation>
    <scope>NUCLEOTIDE SEQUENCE [LARGE SCALE GENOMIC DNA]</scope>
</reference>
<keyword evidence="3" id="KW-1185">Reference proteome</keyword>
<dbReference type="AlphaFoldDB" id="A0AA86NF08"/>
<proteinExistence type="predicted"/>
<sequence length="79" mass="8993">MVGITKLVLYYCDLYSSEALTSLVNLEELCLDMNKGIDITSLQYLTLLTKLSLVSCDLVNIDVLRPLTQIRELLWRLQG</sequence>
<dbReference type="EMBL" id="CAXDID020000149">
    <property type="protein sequence ID" value="CAL6041338.1"/>
    <property type="molecule type" value="Genomic_DNA"/>
</dbReference>
<evidence type="ECO:0000313" key="3">
    <source>
        <dbReference type="Proteomes" id="UP001642409"/>
    </source>
</evidence>
<name>A0AA86NF08_9EUKA</name>
<evidence type="ECO:0000313" key="1">
    <source>
        <dbReference type="EMBL" id="CAI9918379.1"/>
    </source>
</evidence>
<dbReference type="EMBL" id="CATOUU010000154">
    <property type="protein sequence ID" value="CAI9918379.1"/>
    <property type="molecule type" value="Genomic_DNA"/>
</dbReference>
<dbReference type="SUPFAM" id="SSF52058">
    <property type="entry name" value="L domain-like"/>
    <property type="match status" value="1"/>
</dbReference>
<reference evidence="1" key="1">
    <citation type="submission" date="2023-06" db="EMBL/GenBank/DDBJ databases">
        <authorList>
            <person name="Kurt Z."/>
        </authorList>
    </citation>
    <scope>NUCLEOTIDE SEQUENCE</scope>
</reference>
<gene>
    <name evidence="2" type="ORF">HINF_LOCUS38991</name>
    <name evidence="1" type="ORF">HINF_LOCUS6024</name>
</gene>